<organism evidence="4 5">
    <name type="scientific">candidate division TA06 bacterium</name>
    <dbReference type="NCBI Taxonomy" id="2250710"/>
    <lineage>
        <taxon>Bacteria</taxon>
        <taxon>Bacteria division TA06</taxon>
    </lineage>
</organism>
<feature type="repeat" description="TPR" evidence="3">
    <location>
        <begin position="43"/>
        <end position="76"/>
    </location>
</feature>
<dbReference type="AlphaFoldDB" id="A0A660SIW6"/>
<dbReference type="PANTHER" id="PTHR44943:SF8">
    <property type="entry name" value="TPR REPEAT-CONTAINING PROTEIN MJ0263"/>
    <property type="match status" value="1"/>
</dbReference>
<evidence type="ECO:0000313" key="5">
    <source>
        <dbReference type="Proteomes" id="UP000271125"/>
    </source>
</evidence>
<feature type="repeat" description="TPR" evidence="3">
    <location>
        <begin position="9"/>
        <end position="42"/>
    </location>
</feature>
<evidence type="ECO:0000256" key="3">
    <source>
        <dbReference type="PROSITE-ProRule" id="PRU00339"/>
    </source>
</evidence>
<reference evidence="4 5" key="1">
    <citation type="submission" date="2018-06" db="EMBL/GenBank/DDBJ databases">
        <title>Extensive metabolic versatility and redundancy in microbially diverse, dynamic hydrothermal sediments.</title>
        <authorList>
            <person name="Dombrowski N."/>
            <person name="Teske A."/>
            <person name="Baker B.J."/>
        </authorList>
    </citation>
    <scope>NUCLEOTIDE SEQUENCE [LARGE SCALE GENOMIC DNA]</scope>
    <source>
        <strain evidence="4">B10_G13</strain>
    </source>
</reference>
<evidence type="ECO:0000256" key="2">
    <source>
        <dbReference type="ARBA" id="ARBA00022803"/>
    </source>
</evidence>
<dbReference type="EMBL" id="QNBD01000120">
    <property type="protein sequence ID" value="RKX70749.1"/>
    <property type="molecule type" value="Genomic_DNA"/>
</dbReference>
<keyword evidence="2 3" id="KW-0802">TPR repeat</keyword>
<gene>
    <name evidence="4" type="ORF">DRP43_03075</name>
</gene>
<protein>
    <recommendedName>
        <fullName evidence="6">Tetratricopeptide repeat protein</fullName>
    </recommendedName>
</protein>
<comment type="caution">
    <text evidence="4">The sequence shown here is derived from an EMBL/GenBank/DDBJ whole genome shotgun (WGS) entry which is preliminary data.</text>
</comment>
<accession>A0A660SIW6</accession>
<dbReference type="PROSITE" id="PS50005">
    <property type="entry name" value="TPR"/>
    <property type="match status" value="2"/>
</dbReference>
<evidence type="ECO:0000313" key="4">
    <source>
        <dbReference type="EMBL" id="RKX70749.1"/>
    </source>
</evidence>
<dbReference type="InterPro" id="IPR019734">
    <property type="entry name" value="TPR_rpt"/>
</dbReference>
<sequence>MMDNNVNKLTEYIEAGKFYFLNQKYNEALLYFMKAIEIEPDNIEALYSVGILYESINEFDKAMDYFKKVVGLSPDHNDALVHINKISKNE</sequence>
<dbReference type="SUPFAM" id="SSF48452">
    <property type="entry name" value="TPR-like"/>
    <property type="match status" value="1"/>
</dbReference>
<dbReference type="InterPro" id="IPR011990">
    <property type="entry name" value="TPR-like_helical_dom_sf"/>
</dbReference>
<dbReference type="SMART" id="SM00028">
    <property type="entry name" value="TPR"/>
    <property type="match status" value="2"/>
</dbReference>
<proteinExistence type="predicted"/>
<name>A0A660SIW6_UNCT6</name>
<dbReference type="PANTHER" id="PTHR44943">
    <property type="entry name" value="CELLULOSE SYNTHASE OPERON PROTEIN C"/>
    <property type="match status" value="1"/>
</dbReference>
<evidence type="ECO:0000256" key="1">
    <source>
        <dbReference type="ARBA" id="ARBA00022737"/>
    </source>
</evidence>
<dbReference type="PROSITE" id="PS50293">
    <property type="entry name" value="TPR_REGION"/>
    <property type="match status" value="1"/>
</dbReference>
<dbReference type="Proteomes" id="UP000271125">
    <property type="component" value="Unassembled WGS sequence"/>
</dbReference>
<dbReference type="Gene3D" id="1.25.40.10">
    <property type="entry name" value="Tetratricopeptide repeat domain"/>
    <property type="match status" value="1"/>
</dbReference>
<dbReference type="InterPro" id="IPR051685">
    <property type="entry name" value="Ycf3/AcsC/BcsC/TPR_MFPF"/>
</dbReference>
<dbReference type="Pfam" id="PF13414">
    <property type="entry name" value="TPR_11"/>
    <property type="match status" value="1"/>
</dbReference>
<evidence type="ECO:0008006" key="6">
    <source>
        <dbReference type="Google" id="ProtNLM"/>
    </source>
</evidence>
<keyword evidence="1" id="KW-0677">Repeat</keyword>